<organism evidence="1 2">
    <name type="scientific">Clonostachys rosea f. rosea IK726</name>
    <dbReference type="NCBI Taxonomy" id="1349383"/>
    <lineage>
        <taxon>Eukaryota</taxon>
        <taxon>Fungi</taxon>
        <taxon>Dikarya</taxon>
        <taxon>Ascomycota</taxon>
        <taxon>Pezizomycotina</taxon>
        <taxon>Sordariomycetes</taxon>
        <taxon>Hypocreomycetidae</taxon>
        <taxon>Hypocreales</taxon>
        <taxon>Bionectriaceae</taxon>
        <taxon>Clonostachys</taxon>
    </lineage>
</organism>
<reference evidence="1" key="1">
    <citation type="submission" date="2020-04" db="EMBL/GenBank/DDBJ databases">
        <authorList>
            <person name="Broberg M."/>
        </authorList>
    </citation>
    <scope>NUCLEOTIDE SEQUENCE</scope>
</reference>
<accession>A0ACA9UHK5</accession>
<gene>
    <name evidence="1" type="ORF">CRV2_00017215</name>
</gene>
<evidence type="ECO:0000313" key="2">
    <source>
        <dbReference type="Proteomes" id="UP000836387"/>
    </source>
</evidence>
<protein>
    <submittedName>
        <fullName evidence="1">Uncharacterized protein</fullName>
    </submittedName>
</protein>
<keyword evidence="2" id="KW-1185">Reference proteome</keyword>
<proteinExistence type="predicted"/>
<dbReference type="EMBL" id="CADEHS020000498">
    <property type="protein sequence ID" value="CAG9952730.1"/>
    <property type="molecule type" value="Genomic_DNA"/>
</dbReference>
<sequence length="195" mass="21401">MPSNVVITHLKLVDKQARDKVAALLAGVAQVARQHPGVVRYAVTIPRDDAGEDSISVIEDVLERPPNITAFVTTASYSRPEVLSLADPFILIATFDYATNTRDAALDGWSTVTSACQKTQQGTLVYAVAKDSRNGDRVGSVAAYESEKYFWEVHVPGQAVVDNKKKYGDIRTKTDLAYFKLIGGFLFNDKAYSRL</sequence>
<dbReference type="Proteomes" id="UP000836387">
    <property type="component" value="Unassembled WGS sequence"/>
</dbReference>
<reference evidence="1" key="2">
    <citation type="submission" date="2021-10" db="EMBL/GenBank/DDBJ databases">
        <authorList>
            <person name="Piombo E."/>
        </authorList>
    </citation>
    <scope>NUCLEOTIDE SEQUENCE</scope>
</reference>
<comment type="caution">
    <text evidence="1">The sequence shown here is derived from an EMBL/GenBank/DDBJ whole genome shotgun (WGS) entry which is preliminary data.</text>
</comment>
<evidence type="ECO:0000313" key="1">
    <source>
        <dbReference type="EMBL" id="CAG9952730.1"/>
    </source>
</evidence>
<name>A0ACA9UHK5_BIOOC</name>